<reference evidence="5 6" key="1">
    <citation type="submission" date="2018-06" db="EMBL/GenBank/DDBJ databases">
        <title>Genomic Encyclopedia of Type Strains, Phase III (KMG-III): the genomes of soil and plant-associated and newly described type strains.</title>
        <authorList>
            <person name="Whitman W."/>
        </authorList>
    </citation>
    <scope>NUCLEOTIDE SEQUENCE [LARGE SCALE GENOMIC DNA]</scope>
    <source>
        <strain evidence="5 6">CGMCC 1.12398</strain>
    </source>
</reference>
<dbReference type="Gene3D" id="1.10.10.10">
    <property type="entry name" value="Winged helix-like DNA-binding domain superfamily/Winged helix DNA-binding domain"/>
    <property type="match status" value="1"/>
</dbReference>
<protein>
    <submittedName>
        <fullName evidence="5">Fic family protein</fullName>
    </submittedName>
</protein>
<keyword evidence="2" id="KW-0067">ATP-binding</keyword>
<evidence type="ECO:0000259" key="3">
    <source>
        <dbReference type="PROSITE" id="PS50987"/>
    </source>
</evidence>
<dbReference type="InterPro" id="IPR003812">
    <property type="entry name" value="Fido"/>
</dbReference>
<dbReference type="Gene3D" id="1.10.3290.10">
    <property type="entry name" value="Fido-like domain"/>
    <property type="match status" value="1"/>
</dbReference>
<dbReference type="GO" id="GO:0005524">
    <property type="term" value="F:ATP binding"/>
    <property type="evidence" value="ECO:0007669"/>
    <property type="project" value="UniProtKB-KW"/>
</dbReference>
<comment type="caution">
    <text evidence="5">The sequence shown here is derived from an EMBL/GenBank/DDBJ whole genome shotgun (WGS) entry which is preliminary data.</text>
</comment>
<dbReference type="Proteomes" id="UP000249620">
    <property type="component" value="Unassembled WGS sequence"/>
</dbReference>
<dbReference type="Pfam" id="PF13776">
    <property type="entry name" value="DUF4172"/>
    <property type="match status" value="1"/>
</dbReference>
<keyword evidence="6" id="KW-1185">Reference proteome</keyword>
<evidence type="ECO:0000256" key="1">
    <source>
        <dbReference type="PIRSR" id="PIRSR640198-1"/>
    </source>
</evidence>
<evidence type="ECO:0000259" key="4">
    <source>
        <dbReference type="PROSITE" id="PS51459"/>
    </source>
</evidence>
<dbReference type="InterPro" id="IPR001845">
    <property type="entry name" value="HTH_ArsR_DNA-bd_dom"/>
</dbReference>
<dbReference type="Pfam" id="PF02661">
    <property type="entry name" value="Fic"/>
    <property type="match status" value="1"/>
</dbReference>
<dbReference type="InterPro" id="IPR025230">
    <property type="entry name" value="DUF4172"/>
</dbReference>
<dbReference type="EMBL" id="QLMI01000010">
    <property type="protein sequence ID" value="RAK19607.1"/>
    <property type="molecule type" value="Genomic_DNA"/>
</dbReference>
<keyword evidence="2" id="KW-0547">Nucleotide-binding</keyword>
<dbReference type="GO" id="GO:0003700">
    <property type="term" value="F:DNA-binding transcription factor activity"/>
    <property type="evidence" value="ECO:0007669"/>
    <property type="project" value="InterPro"/>
</dbReference>
<gene>
    <name evidence="5" type="ORF">B0I03_11034</name>
</gene>
<dbReference type="PROSITE" id="PS50987">
    <property type="entry name" value="HTH_ARSR_2"/>
    <property type="match status" value="1"/>
</dbReference>
<evidence type="ECO:0000313" key="6">
    <source>
        <dbReference type="Proteomes" id="UP000249620"/>
    </source>
</evidence>
<dbReference type="OrthoDB" id="9814400at2"/>
<dbReference type="PANTHER" id="PTHR13504:SF33">
    <property type="entry name" value="FIC FAMILY PROTEIN"/>
    <property type="match status" value="1"/>
</dbReference>
<feature type="binding site" evidence="2">
    <location>
        <begin position="211"/>
        <end position="218"/>
    </location>
    <ligand>
        <name>ATP</name>
        <dbReference type="ChEBI" id="CHEBI:30616"/>
    </ligand>
</feature>
<sequence>MEYFWRHKDFPNFQFKVDNLIGQIQEFATELGEVNGLFVNVSEENKKEILLQIVISEALKTSEIEGEYFSREDVMSSLQKQLGISNNPTLSKDKKAQAISELMLQVREDYQKPLTLQMLKQWHQTLMKFDKTVKEGEWRSSTEPMQIISGRAGKIEVHFEAPPSEDLQKLLIDFENWYQNFPYHEIGQVGRAMLRSALAHLYFETLHPFEDGNGRIGRALSEKALAETLEKPVLISLSKKIEENKTSYYETLKQTQRQQNVAEWLHYFFTILIEAQKEVKETVLFVVEKALFFDRFKNLLNERQLKVLQKMTEKGKAGFEGGMTAKKYMSITKTSKATATRDLQLLFEKGAFIREGEGRGVKYHLNW</sequence>
<evidence type="ECO:0000256" key="2">
    <source>
        <dbReference type="PIRSR" id="PIRSR640198-2"/>
    </source>
</evidence>
<accession>A0A327YGJ9</accession>
<dbReference type="InterPro" id="IPR036597">
    <property type="entry name" value="Fido-like_dom_sf"/>
</dbReference>
<dbReference type="RefSeq" id="WP_111567831.1">
    <property type="nucleotide sequence ID" value="NZ_QLMI01000010.1"/>
</dbReference>
<organism evidence="5 6">
    <name type="scientific">Flavobacterium aquaticum</name>
    <dbReference type="NCBI Taxonomy" id="1236486"/>
    <lineage>
        <taxon>Bacteria</taxon>
        <taxon>Pseudomonadati</taxon>
        <taxon>Bacteroidota</taxon>
        <taxon>Flavobacteriia</taxon>
        <taxon>Flavobacteriales</taxon>
        <taxon>Flavobacteriaceae</taxon>
        <taxon>Flavobacterium</taxon>
    </lineage>
</organism>
<dbReference type="SUPFAM" id="SSF140931">
    <property type="entry name" value="Fic-like"/>
    <property type="match status" value="1"/>
</dbReference>
<feature type="binding site" evidence="2">
    <location>
        <begin position="248"/>
        <end position="249"/>
    </location>
    <ligand>
        <name>ATP</name>
        <dbReference type="ChEBI" id="CHEBI:30616"/>
    </ligand>
</feature>
<evidence type="ECO:0000313" key="5">
    <source>
        <dbReference type="EMBL" id="RAK19607.1"/>
    </source>
</evidence>
<feature type="domain" description="HTH arsR-type" evidence="3">
    <location>
        <begin position="284"/>
        <end position="367"/>
    </location>
</feature>
<feature type="active site" evidence="1">
    <location>
        <position position="207"/>
    </location>
</feature>
<dbReference type="InterPro" id="IPR040198">
    <property type="entry name" value="Fido_containing"/>
</dbReference>
<dbReference type="PROSITE" id="PS51459">
    <property type="entry name" value="FIDO"/>
    <property type="match status" value="1"/>
</dbReference>
<dbReference type="InterPro" id="IPR036388">
    <property type="entry name" value="WH-like_DNA-bd_sf"/>
</dbReference>
<dbReference type="PANTHER" id="PTHR13504">
    <property type="entry name" value="FIDO DOMAIN-CONTAINING PROTEIN DDB_G0283145"/>
    <property type="match status" value="1"/>
</dbReference>
<proteinExistence type="predicted"/>
<name>A0A327YGJ9_9FLAO</name>
<feature type="domain" description="Fido" evidence="4">
    <location>
        <begin position="114"/>
        <end position="270"/>
    </location>
</feature>
<dbReference type="AlphaFoldDB" id="A0A327YGJ9"/>